<dbReference type="Proteomes" id="UP000054248">
    <property type="component" value="Unassembled WGS sequence"/>
</dbReference>
<dbReference type="EC" id="5.-.-.-" evidence="8"/>
<evidence type="ECO:0000256" key="4">
    <source>
        <dbReference type="ARBA" id="ARBA00022824"/>
    </source>
</evidence>
<dbReference type="PANTHER" id="PTHR10868">
    <property type="entry name" value="SIGMA 1-TYPE OPIOID RECEPTOR-RELATED"/>
    <property type="match status" value="1"/>
</dbReference>
<dbReference type="GO" id="GO:0006696">
    <property type="term" value="P:ergosterol biosynthetic process"/>
    <property type="evidence" value="ECO:0007669"/>
    <property type="project" value="TreeGrafter"/>
</dbReference>
<evidence type="ECO:0000256" key="5">
    <source>
        <dbReference type="ARBA" id="ARBA00022989"/>
    </source>
</evidence>
<comment type="pathway">
    <text evidence="7 8">Steroid metabolism; ergosterol biosynthesis.</text>
</comment>
<evidence type="ECO:0000256" key="8">
    <source>
        <dbReference type="RuleBase" id="RU368083"/>
    </source>
</evidence>
<keyword evidence="4" id="KW-0256">Endoplasmic reticulum</keyword>
<evidence type="ECO:0000256" key="9">
    <source>
        <dbReference type="SAM" id="MobiDB-lite"/>
    </source>
</evidence>
<keyword evidence="11" id="KW-1185">Reference proteome</keyword>
<comment type="subcellular location">
    <subcellularLocation>
        <location evidence="1">Endoplasmic reticulum membrane</location>
    </subcellularLocation>
</comment>
<evidence type="ECO:0000256" key="2">
    <source>
        <dbReference type="ARBA" id="ARBA00007141"/>
    </source>
</evidence>
<keyword evidence="6 8" id="KW-0472">Membrane</keyword>
<evidence type="ECO:0000256" key="6">
    <source>
        <dbReference type="ARBA" id="ARBA00023136"/>
    </source>
</evidence>
<protein>
    <recommendedName>
        <fullName evidence="8">C-8 sterol isomerase</fullName>
        <ecNumber evidence="8">5.-.-.-</ecNumber>
    </recommendedName>
    <alternativeName>
        <fullName evidence="8">Delta-8--delta-7 sterol isomerase</fullName>
    </alternativeName>
</protein>
<evidence type="ECO:0000313" key="10">
    <source>
        <dbReference type="EMBL" id="KIO21640.1"/>
    </source>
</evidence>
<name>A0A0C3Q0S5_9AGAM</name>
<evidence type="ECO:0000256" key="7">
    <source>
        <dbReference type="ARBA" id="ARBA00029435"/>
    </source>
</evidence>
<dbReference type="PANTHER" id="PTHR10868:SF1">
    <property type="entry name" value="SIGMA NON-OPIOID INTRACELLULAR RECEPTOR 1"/>
    <property type="match status" value="1"/>
</dbReference>
<accession>A0A0C3Q0S5</accession>
<reference evidence="10 11" key="1">
    <citation type="submission" date="2014-04" db="EMBL/GenBank/DDBJ databases">
        <authorList>
            <consortium name="DOE Joint Genome Institute"/>
            <person name="Kuo A."/>
            <person name="Girlanda M."/>
            <person name="Perotto S."/>
            <person name="Kohler A."/>
            <person name="Nagy L.G."/>
            <person name="Floudas D."/>
            <person name="Copeland A."/>
            <person name="Barry K.W."/>
            <person name="Cichocki N."/>
            <person name="Veneault-Fourrey C."/>
            <person name="LaButti K."/>
            <person name="Lindquist E.A."/>
            <person name="Lipzen A."/>
            <person name="Lundell T."/>
            <person name="Morin E."/>
            <person name="Murat C."/>
            <person name="Sun H."/>
            <person name="Tunlid A."/>
            <person name="Henrissat B."/>
            <person name="Grigoriev I.V."/>
            <person name="Hibbett D.S."/>
            <person name="Martin F."/>
            <person name="Nordberg H.P."/>
            <person name="Cantor M.N."/>
            <person name="Hua S.X."/>
        </authorList>
    </citation>
    <scope>NUCLEOTIDE SEQUENCE [LARGE SCALE GENOMIC DNA]</scope>
    <source>
        <strain evidence="10 11">MUT 4182</strain>
    </source>
</reference>
<dbReference type="UniPathway" id="UPA00768"/>
<comment type="function">
    <text evidence="8">Catalyzes the reaction which results in unsaturation at C-7 in the B ring of sterols.</text>
</comment>
<dbReference type="HOGENOM" id="CLU_085469_0_0_1"/>
<keyword evidence="5 8" id="KW-1133">Transmembrane helix</keyword>
<proteinExistence type="inferred from homology"/>
<dbReference type="OrthoDB" id="347124at2759"/>
<comment type="similarity">
    <text evidence="2 8">Belongs to the ERG2 family.</text>
</comment>
<dbReference type="AlphaFoldDB" id="A0A0C3Q0S5"/>
<feature type="region of interest" description="Disordered" evidence="9">
    <location>
        <begin position="1"/>
        <end position="22"/>
    </location>
</feature>
<dbReference type="EMBL" id="KN823132">
    <property type="protein sequence ID" value="KIO21640.1"/>
    <property type="molecule type" value="Genomic_DNA"/>
</dbReference>
<evidence type="ECO:0000256" key="3">
    <source>
        <dbReference type="ARBA" id="ARBA00022692"/>
    </source>
</evidence>
<dbReference type="STRING" id="1051891.A0A0C3Q0S5"/>
<dbReference type="InterPro" id="IPR006716">
    <property type="entry name" value="ERG2_sigma1_rcpt-like"/>
</dbReference>
<dbReference type="Pfam" id="PF04622">
    <property type="entry name" value="ERG2_Sigma1R"/>
    <property type="match status" value="1"/>
</dbReference>
<feature type="transmembrane region" description="Helical" evidence="8">
    <location>
        <begin position="32"/>
        <end position="49"/>
    </location>
</feature>
<evidence type="ECO:0000313" key="11">
    <source>
        <dbReference type="Proteomes" id="UP000054248"/>
    </source>
</evidence>
<organism evidence="10 11">
    <name type="scientific">Tulasnella calospora MUT 4182</name>
    <dbReference type="NCBI Taxonomy" id="1051891"/>
    <lineage>
        <taxon>Eukaryota</taxon>
        <taxon>Fungi</taxon>
        <taxon>Dikarya</taxon>
        <taxon>Basidiomycota</taxon>
        <taxon>Agaricomycotina</taxon>
        <taxon>Agaricomycetes</taxon>
        <taxon>Cantharellales</taxon>
        <taxon>Tulasnellaceae</taxon>
        <taxon>Tulasnella</taxon>
    </lineage>
</organism>
<sequence>MQSGRPAQRAVSASIEKRPAPEAPQSKKFTRWATWASLIVVFALVCRVLDTIKDRWYIMTPPFLHELAKDAVATYPDDTANIINHIVTNLTATYGTKHINPRQDEWVFNNAGGAMGAMYVIHASITEYLIIFGTPLGTEGHTGRHTADDYFHILEGEQWAYAPPSLKKEVYGPGSVHHLRRGTVKQYKMHENCFALEYARGWIPLMLPFGFADSLSSTLDFPTLWDTVYITGREMIRNLMFGKI</sequence>
<evidence type="ECO:0000256" key="1">
    <source>
        <dbReference type="ARBA" id="ARBA00004586"/>
    </source>
</evidence>
<dbReference type="GO" id="GO:0005789">
    <property type="term" value="C:endoplasmic reticulum membrane"/>
    <property type="evidence" value="ECO:0007669"/>
    <property type="project" value="UniProtKB-SubCell"/>
</dbReference>
<reference evidence="11" key="2">
    <citation type="submission" date="2015-01" db="EMBL/GenBank/DDBJ databases">
        <title>Evolutionary Origins and Diversification of the Mycorrhizal Mutualists.</title>
        <authorList>
            <consortium name="DOE Joint Genome Institute"/>
            <consortium name="Mycorrhizal Genomics Consortium"/>
            <person name="Kohler A."/>
            <person name="Kuo A."/>
            <person name="Nagy L.G."/>
            <person name="Floudas D."/>
            <person name="Copeland A."/>
            <person name="Barry K.W."/>
            <person name="Cichocki N."/>
            <person name="Veneault-Fourrey C."/>
            <person name="LaButti K."/>
            <person name="Lindquist E.A."/>
            <person name="Lipzen A."/>
            <person name="Lundell T."/>
            <person name="Morin E."/>
            <person name="Murat C."/>
            <person name="Riley R."/>
            <person name="Ohm R."/>
            <person name="Sun H."/>
            <person name="Tunlid A."/>
            <person name="Henrissat B."/>
            <person name="Grigoriev I.V."/>
            <person name="Hibbett D.S."/>
            <person name="Martin F."/>
        </authorList>
    </citation>
    <scope>NUCLEOTIDE SEQUENCE [LARGE SCALE GENOMIC DNA]</scope>
    <source>
        <strain evidence="11">MUT 4182</strain>
    </source>
</reference>
<keyword evidence="3 8" id="KW-0812">Transmembrane</keyword>
<gene>
    <name evidence="10" type="ORF">M407DRAFT_125034</name>
</gene>